<feature type="non-terminal residue" evidence="1">
    <location>
        <position position="156"/>
    </location>
</feature>
<gene>
    <name evidence="1" type="ORF">V1525DRAFT_459284</name>
</gene>
<accession>A0ACC3STZ6</accession>
<proteinExistence type="predicted"/>
<protein>
    <submittedName>
        <fullName evidence="1">Uncharacterized protein</fullName>
    </submittedName>
</protein>
<comment type="caution">
    <text evidence="1">The sequence shown here is derived from an EMBL/GenBank/DDBJ whole genome shotgun (WGS) entry which is preliminary data.</text>
</comment>
<organism evidence="1 2">
    <name type="scientific">Lipomyces kononenkoae</name>
    <name type="common">Yeast</name>
    <dbReference type="NCBI Taxonomy" id="34357"/>
    <lineage>
        <taxon>Eukaryota</taxon>
        <taxon>Fungi</taxon>
        <taxon>Dikarya</taxon>
        <taxon>Ascomycota</taxon>
        <taxon>Saccharomycotina</taxon>
        <taxon>Lipomycetes</taxon>
        <taxon>Lipomycetales</taxon>
        <taxon>Lipomycetaceae</taxon>
        <taxon>Lipomyces</taxon>
    </lineage>
</organism>
<evidence type="ECO:0000313" key="2">
    <source>
        <dbReference type="Proteomes" id="UP001433508"/>
    </source>
</evidence>
<sequence length="156" mass="18114">MRSQQEIDIEDDLIDDYFLTIILESLQMEDRAGNKGPQRRKDLNKDAGQQYHDQLLHCGNPERIKSALRMFRDTFILLVNWLVNHTQLRASMHVSAELKLAIFLHIVSRPASQRDTMEPYFVVNRVVSESFHEVLDSLLILYPDIVKLPDLDTPLA</sequence>
<dbReference type="EMBL" id="MU971463">
    <property type="protein sequence ID" value="KAK9234584.1"/>
    <property type="molecule type" value="Genomic_DNA"/>
</dbReference>
<dbReference type="Proteomes" id="UP001433508">
    <property type="component" value="Unassembled WGS sequence"/>
</dbReference>
<reference evidence="2" key="1">
    <citation type="journal article" date="2024" name="Front. Bioeng. Biotechnol.">
        <title>Genome-scale model development and genomic sequencing of the oleaginous clade Lipomyces.</title>
        <authorList>
            <person name="Czajka J.J."/>
            <person name="Han Y."/>
            <person name="Kim J."/>
            <person name="Mondo S.J."/>
            <person name="Hofstad B.A."/>
            <person name="Robles A."/>
            <person name="Haridas S."/>
            <person name="Riley R."/>
            <person name="LaButti K."/>
            <person name="Pangilinan J."/>
            <person name="Andreopoulos W."/>
            <person name="Lipzen A."/>
            <person name="Yan J."/>
            <person name="Wang M."/>
            <person name="Ng V."/>
            <person name="Grigoriev I.V."/>
            <person name="Spatafora J.W."/>
            <person name="Magnuson J.K."/>
            <person name="Baker S.E."/>
            <person name="Pomraning K.R."/>
        </authorList>
    </citation>
    <scope>NUCLEOTIDE SEQUENCE [LARGE SCALE GENOMIC DNA]</scope>
    <source>
        <strain evidence="2">CBS 7786</strain>
    </source>
</reference>
<keyword evidence="2" id="KW-1185">Reference proteome</keyword>
<name>A0ACC3STZ6_LIPKO</name>
<evidence type="ECO:0000313" key="1">
    <source>
        <dbReference type="EMBL" id="KAK9234584.1"/>
    </source>
</evidence>